<dbReference type="Pfam" id="PF14357">
    <property type="entry name" value="DUF4404"/>
    <property type="match status" value="1"/>
</dbReference>
<dbReference type="AlphaFoldDB" id="Q2LVE7"/>
<dbReference type="InterPro" id="IPR025516">
    <property type="entry name" value="DUF4404"/>
</dbReference>
<sequence length="146" mass="16567">MQHHAASVINNDRQCFLHLQHVNISHKPSDQERHNEMIQNTLEKIEERLKKTESMSDENKSELLDLISTLRIEIANLSKTHNEQAESITGFTEVSTREAIRQEKNPELVKLSIAGLEKSVEGFETSHPTLVGIVNRICTMLSNLGI</sequence>
<organism evidence="2 3">
    <name type="scientific">Syntrophus aciditrophicus (strain SB)</name>
    <dbReference type="NCBI Taxonomy" id="56780"/>
    <lineage>
        <taxon>Bacteria</taxon>
        <taxon>Pseudomonadati</taxon>
        <taxon>Thermodesulfobacteriota</taxon>
        <taxon>Syntrophia</taxon>
        <taxon>Syntrophales</taxon>
        <taxon>Syntrophaceae</taxon>
        <taxon>Syntrophus</taxon>
    </lineage>
</organism>
<dbReference type="STRING" id="56780.SYN_00753"/>
<name>Q2LVE7_SYNAS</name>
<dbReference type="HOGENOM" id="CLU_148728_0_0_7"/>
<accession>Q2LVE7</accession>
<keyword evidence="3" id="KW-1185">Reference proteome</keyword>
<reference evidence="2 3" key="1">
    <citation type="journal article" date="2007" name="Proc. Natl. Acad. Sci. U.S.A.">
        <title>The genome of Syntrophus aciditrophicus: life at the thermodynamic limit of microbial growth.</title>
        <authorList>
            <person name="McInerney M.J."/>
            <person name="Rohlin L."/>
            <person name="Mouttaki H."/>
            <person name="Kim U."/>
            <person name="Krupp R.S."/>
            <person name="Rios-Hernandez L."/>
            <person name="Sieber J."/>
            <person name="Struchtemeyer C.G."/>
            <person name="Bhattacharyya A."/>
            <person name="Campbell J.W."/>
            <person name="Gunsalus R.P."/>
        </authorList>
    </citation>
    <scope>NUCLEOTIDE SEQUENCE [LARGE SCALE GENOMIC DNA]</scope>
    <source>
        <strain evidence="2 3">SB</strain>
    </source>
</reference>
<keyword evidence="1" id="KW-0175">Coiled coil</keyword>
<dbReference type="EMBL" id="CP000252">
    <property type="protein sequence ID" value="ABC78054.1"/>
    <property type="molecule type" value="Genomic_DNA"/>
</dbReference>
<gene>
    <name evidence="2" type="ORF">SYN_00753</name>
</gene>
<proteinExistence type="predicted"/>
<dbReference type="InParanoid" id="Q2LVE7"/>
<evidence type="ECO:0000313" key="2">
    <source>
        <dbReference type="EMBL" id="ABC78054.1"/>
    </source>
</evidence>
<protein>
    <submittedName>
        <fullName evidence="2">Hypothetical cytosolic protein</fullName>
    </submittedName>
</protein>
<dbReference type="Proteomes" id="UP000001933">
    <property type="component" value="Chromosome"/>
</dbReference>
<dbReference type="eggNOG" id="ENOG5032S7U">
    <property type="taxonomic scope" value="Bacteria"/>
</dbReference>
<evidence type="ECO:0000256" key="1">
    <source>
        <dbReference type="SAM" id="Coils"/>
    </source>
</evidence>
<feature type="coiled-coil region" evidence="1">
    <location>
        <begin position="35"/>
        <end position="62"/>
    </location>
</feature>
<evidence type="ECO:0000313" key="3">
    <source>
        <dbReference type="Proteomes" id="UP000001933"/>
    </source>
</evidence>
<dbReference type="KEGG" id="sat:SYN_00753"/>